<reference evidence="10 11" key="1">
    <citation type="submission" date="2017-05" db="EMBL/GenBank/DDBJ databases">
        <authorList>
            <person name="Varghese N."/>
            <person name="Submissions S."/>
        </authorList>
    </citation>
    <scope>NUCLEOTIDE SEQUENCE [LARGE SCALE GENOMIC DNA]</scope>
    <source>
        <strain evidence="10 11">DSM 19504</strain>
    </source>
</reference>
<dbReference type="Gene3D" id="3.30.450.20">
    <property type="entry name" value="PAS domain"/>
    <property type="match status" value="1"/>
</dbReference>
<dbReference type="InterPro" id="IPR000700">
    <property type="entry name" value="PAS-assoc_C"/>
</dbReference>
<feature type="compositionally biased region" description="Low complexity" evidence="7">
    <location>
        <begin position="165"/>
        <end position="175"/>
    </location>
</feature>
<dbReference type="InterPro" id="IPR050980">
    <property type="entry name" value="2C_sensor_his_kinase"/>
</dbReference>
<dbReference type="AlphaFoldDB" id="A0A521DD81"/>
<dbReference type="EMBL" id="FXTD01000006">
    <property type="protein sequence ID" value="SMO69623.1"/>
    <property type="molecule type" value="Genomic_DNA"/>
</dbReference>
<dbReference type="InterPro" id="IPR005467">
    <property type="entry name" value="His_kinase_dom"/>
</dbReference>
<dbReference type="SUPFAM" id="SSF55874">
    <property type="entry name" value="ATPase domain of HSP90 chaperone/DNA topoisomerase II/histidine kinase"/>
    <property type="match status" value="1"/>
</dbReference>
<feature type="region of interest" description="Disordered" evidence="7">
    <location>
        <begin position="138"/>
        <end position="177"/>
    </location>
</feature>
<dbReference type="Gene3D" id="3.30.565.10">
    <property type="entry name" value="Histidine kinase-like ATPase, C-terminal domain"/>
    <property type="match status" value="1"/>
</dbReference>
<evidence type="ECO:0000259" key="8">
    <source>
        <dbReference type="PROSITE" id="PS50109"/>
    </source>
</evidence>
<dbReference type="OrthoDB" id="200505at2157"/>
<organism evidence="10 11">
    <name type="scientific">Halorubrum cibi</name>
    <dbReference type="NCBI Taxonomy" id="413815"/>
    <lineage>
        <taxon>Archaea</taxon>
        <taxon>Methanobacteriati</taxon>
        <taxon>Methanobacteriota</taxon>
        <taxon>Stenosarchaea group</taxon>
        <taxon>Halobacteria</taxon>
        <taxon>Halobacteriales</taxon>
        <taxon>Haloferacaceae</taxon>
        <taxon>Halorubrum</taxon>
    </lineage>
</organism>
<name>A0A521DD81_9EURY</name>
<evidence type="ECO:0000256" key="1">
    <source>
        <dbReference type="ARBA" id="ARBA00000085"/>
    </source>
</evidence>
<dbReference type="InterPro" id="IPR003594">
    <property type="entry name" value="HATPase_dom"/>
</dbReference>
<keyword evidence="3" id="KW-0808">Transferase</keyword>
<keyword evidence="4" id="KW-0547">Nucleotide-binding</keyword>
<protein>
    <recommendedName>
        <fullName evidence="2">histidine kinase</fullName>
        <ecNumber evidence="2">2.7.13.3</ecNumber>
    </recommendedName>
</protein>
<evidence type="ECO:0000259" key="9">
    <source>
        <dbReference type="PROSITE" id="PS50113"/>
    </source>
</evidence>
<keyword evidence="5 10" id="KW-0418">Kinase</keyword>
<dbReference type="Pfam" id="PF08448">
    <property type="entry name" value="PAS_4"/>
    <property type="match status" value="1"/>
</dbReference>
<evidence type="ECO:0000256" key="4">
    <source>
        <dbReference type="ARBA" id="ARBA00022741"/>
    </source>
</evidence>
<dbReference type="InterPro" id="IPR035965">
    <property type="entry name" value="PAS-like_dom_sf"/>
</dbReference>
<evidence type="ECO:0000256" key="5">
    <source>
        <dbReference type="ARBA" id="ARBA00022777"/>
    </source>
</evidence>
<dbReference type="PANTHER" id="PTHR44936">
    <property type="entry name" value="SENSOR PROTEIN CREC"/>
    <property type="match status" value="1"/>
</dbReference>
<comment type="catalytic activity">
    <reaction evidence="1">
        <text>ATP + protein L-histidine = ADP + protein N-phospho-L-histidine.</text>
        <dbReference type="EC" id="2.7.13.3"/>
    </reaction>
</comment>
<dbReference type="Proteomes" id="UP000319712">
    <property type="component" value="Unassembled WGS sequence"/>
</dbReference>
<dbReference type="SUPFAM" id="SSF55785">
    <property type="entry name" value="PYP-like sensor domain (PAS domain)"/>
    <property type="match status" value="1"/>
</dbReference>
<feature type="domain" description="Histidine kinase" evidence="8">
    <location>
        <begin position="313"/>
        <end position="533"/>
    </location>
</feature>
<evidence type="ECO:0000256" key="7">
    <source>
        <dbReference type="SAM" id="MobiDB-lite"/>
    </source>
</evidence>
<evidence type="ECO:0000313" key="11">
    <source>
        <dbReference type="Proteomes" id="UP000319712"/>
    </source>
</evidence>
<feature type="domain" description="PAC" evidence="9">
    <location>
        <begin position="254"/>
        <end position="309"/>
    </location>
</feature>
<dbReference type="GO" id="GO:0005524">
    <property type="term" value="F:ATP binding"/>
    <property type="evidence" value="ECO:0007669"/>
    <property type="project" value="UniProtKB-KW"/>
</dbReference>
<dbReference type="InterPro" id="IPR013656">
    <property type="entry name" value="PAS_4"/>
</dbReference>
<dbReference type="PANTHER" id="PTHR44936:SF10">
    <property type="entry name" value="SENSOR PROTEIN RSTB"/>
    <property type="match status" value="1"/>
</dbReference>
<sequence length="533" mass="57649">MNEPPTDPLADSPVEVVYFPGTANGSDAAPPPAGELSVGNVETLPSIAALEERGISGVDCLVSAFRLSDGTAVDLLDALSVRADPPPVVLVVPVEDGSVPVEAVESPFDAVVPIRLEADSADAADRVDRAVRRALPPRSPRIDPTFARRLGDDAGGESDADPAADMESAAASGSATDLGRDEWKTRVLDQLFTEIPLHMFVKDRRARNVMVSEAIVGRRIHRLSDEYLGKRDVDGVVPIDEAREPYLDDLSVLRTGDPILEKEEHYPTSDRWYLTSKVPLRDDDGRVIGLVGVAQEITAQKHRERQLETVNHLVRHTMRNDLNAISGWIEMLREADDGSADGSPIDGVSTEREAILDRVQRIADDLCGKIDKQQAVVDVLTAPSEAEPRDLSWIVRREVDALAEEHGAATIRADVADGVSAAATDDVGRALVELVENAVVHAERADPRVEVILENGGNGGEEAVLRVLDRCPPIPIDEREILTGTRPIDQLNHSSGLGLWMARWIVENADGAIDFQIREGGGNEVVVTLPREA</sequence>
<feature type="compositionally biased region" description="Acidic residues" evidence="7">
    <location>
        <begin position="154"/>
        <end position="164"/>
    </location>
</feature>
<keyword evidence="6" id="KW-0067">ATP-binding</keyword>
<keyword evidence="11" id="KW-1185">Reference proteome</keyword>
<dbReference type="PROSITE" id="PS50113">
    <property type="entry name" value="PAC"/>
    <property type="match status" value="1"/>
</dbReference>
<accession>A0A521DD81</accession>
<dbReference type="SMART" id="SM00387">
    <property type="entry name" value="HATPase_c"/>
    <property type="match status" value="1"/>
</dbReference>
<dbReference type="EC" id="2.7.13.3" evidence="2"/>
<gene>
    <name evidence="10" type="ORF">SAMN06264867_106194</name>
</gene>
<dbReference type="PROSITE" id="PS50109">
    <property type="entry name" value="HIS_KIN"/>
    <property type="match status" value="1"/>
</dbReference>
<dbReference type="GO" id="GO:0004673">
    <property type="term" value="F:protein histidine kinase activity"/>
    <property type="evidence" value="ECO:0007669"/>
    <property type="project" value="UniProtKB-EC"/>
</dbReference>
<evidence type="ECO:0000256" key="6">
    <source>
        <dbReference type="ARBA" id="ARBA00022840"/>
    </source>
</evidence>
<dbReference type="InterPro" id="IPR036890">
    <property type="entry name" value="HATPase_C_sf"/>
</dbReference>
<evidence type="ECO:0000256" key="3">
    <source>
        <dbReference type="ARBA" id="ARBA00022679"/>
    </source>
</evidence>
<evidence type="ECO:0000256" key="2">
    <source>
        <dbReference type="ARBA" id="ARBA00012438"/>
    </source>
</evidence>
<dbReference type="Pfam" id="PF02518">
    <property type="entry name" value="HATPase_c"/>
    <property type="match status" value="1"/>
</dbReference>
<proteinExistence type="predicted"/>
<evidence type="ECO:0000313" key="10">
    <source>
        <dbReference type="EMBL" id="SMO69623.1"/>
    </source>
</evidence>
<dbReference type="RefSeq" id="WP_142986762.1">
    <property type="nucleotide sequence ID" value="NZ_FXTD01000006.1"/>
</dbReference>